<keyword evidence="2" id="KW-0472">Membrane</keyword>
<organism evidence="5">
    <name type="scientific">Strongyloides stercoralis</name>
    <name type="common">Threadworm</name>
    <dbReference type="NCBI Taxonomy" id="6248"/>
    <lineage>
        <taxon>Eukaryota</taxon>
        <taxon>Metazoa</taxon>
        <taxon>Ecdysozoa</taxon>
        <taxon>Nematoda</taxon>
        <taxon>Chromadorea</taxon>
        <taxon>Rhabditida</taxon>
        <taxon>Tylenchina</taxon>
        <taxon>Panagrolaimomorpha</taxon>
        <taxon>Strongyloidoidea</taxon>
        <taxon>Strongyloididae</taxon>
        <taxon>Strongyloides</taxon>
    </lineage>
</organism>
<keyword evidence="4" id="KW-1185">Reference proteome</keyword>
<name>A0A0K0EPQ7_STRER</name>
<evidence type="ECO:0000313" key="6">
    <source>
        <dbReference type="WBParaSite" id="TCONS_00014539.p1"/>
    </source>
</evidence>
<dbReference type="AlphaFoldDB" id="A0A0K0EPQ7"/>
<evidence type="ECO:0000256" key="3">
    <source>
        <dbReference type="SAM" id="SignalP"/>
    </source>
</evidence>
<keyword evidence="3" id="KW-0732">Signal</keyword>
<feature type="signal peptide" evidence="3">
    <location>
        <begin position="1"/>
        <end position="19"/>
    </location>
</feature>
<feature type="transmembrane region" description="Helical" evidence="2">
    <location>
        <begin position="124"/>
        <end position="150"/>
    </location>
</feature>
<keyword evidence="2" id="KW-0812">Transmembrane</keyword>
<dbReference type="WBParaSite" id="SSTP_0001143900.1">
    <property type="protein sequence ID" value="SSTP_0001143900.1"/>
    <property type="gene ID" value="SSTP_0001143900"/>
</dbReference>
<evidence type="ECO:0000256" key="2">
    <source>
        <dbReference type="SAM" id="Phobius"/>
    </source>
</evidence>
<evidence type="ECO:0000313" key="5">
    <source>
        <dbReference type="WBParaSite" id="SSTP_0001143900.1"/>
    </source>
</evidence>
<proteinExistence type="predicted"/>
<feature type="chain" id="PRO_5005328596" evidence="3">
    <location>
        <begin position="20"/>
        <end position="168"/>
    </location>
</feature>
<dbReference type="WBParaSite" id="TCONS_00014539.p1">
    <property type="protein sequence ID" value="TCONS_00014539.p1"/>
    <property type="gene ID" value="XLOC_009743"/>
</dbReference>
<evidence type="ECO:0000313" key="4">
    <source>
        <dbReference type="Proteomes" id="UP000035681"/>
    </source>
</evidence>
<feature type="region of interest" description="Disordered" evidence="1">
    <location>
        <begin position="36"/>
        <end position="55"/>
    </location>
</feature>
<protein>
    <submittedName>
        <fullName evidence="5">Syndecan domain-containing protein</fullName>
    </submittedName>
    <submittedName>
        <fullName evidence="6">Syndecan/Neurexin domain-containing protein</fullName>
    </submittedName>
</protein>
<dbReference type="Proteomes" id="UP000035681">
    <property type="component" value="Unplaced"/>
</dbReference>
<accession>A0A0K0EPQ7</accession>
<keyword evidence="2" id="KW-1133">Transmembrane helix</keyword>
<sequence length="168" mass="17814">MASISNILLFFLLATLCLSIVSQQHAEEESVADGFIEGSASYPNNPDDEDSDNVEASAIPPADLKPAIPPGNIVEETHTSPVGKIVVPINDESTSSIIKDDQSTGSVITETTSTISSLPTESQLFSIINILILASIIVVIIVIVVSCYAFRSSNKDGYTRGNKMGESI</sequence>
<reference evidence="5" key="1">
    <citation type="submission" date="2015-08" db="UniProtKB">
        <authorList>
            <consortium name="WormBaseParasite"/>
        </authorList>
    </citation>
    <scope>IDENTIFICATION</scope>
</reference>
<evidence type="ECO:0000256" key="1">
    <source>
        <dbReference type="SAM" id="MobiDB-lite"/>
    </source>
</evidence>